<evidence type="ECO:0000313" key="2">
    <source>
        <dbReference type="Proteomes" id="UP000837801"/>
    </source>
</evidence>
<dbReference type="InterPro" id="IPR027443">
    <property type="entry name" value="IPNS-like_sf"/>
</dbReference>
<sequence length="342" mass="37957">MIIAEPVIVSLEQLSLGVEDQILENAFGPDSLGIIVVEGLSGKFSELRERVLSSASVLANLPSDQLEKLESEESTWLTGWSRGKEKLANSGLPDNLKGSFYVNCAFHKDDTLEGPTKELVSKFDDNFKAYTTPNLWPAEREISELKDFQADLKKLCSFIIDVAQLVASNCDKYIGQKVDGYEKNYLERVVRDSTCTKARLLHYYPTEGEIVESGSDSWCGEHLDHSCLTGLTSAIFIDESKGLTHKLEQSPDKEAGLYIRNRNAQIVKVNIPKHCLAFQSGSTLQEVSNGSFKAVSHFVKGTNMNHIARNTLAVFCQPDLDEMVNAKENFGEYANRILGGNH</sequence>
<dbReference type="PANTHER" id="PTHR48420">
    <property type="entry name" value="NON-HAEM DIOXYGENASE N-TERMINAL DOMAIN-CONTAINING PROTEIN"/>
    <property type="match status" value="1"/>
</dbReference>
<comment type="caution">
    <text evidence="1">The sequence shown here is derived from an EMBL/GenBank/DDBJ whole genome shotgun (WGS) entry which is preliminary data.</text>
</comment>
<organism evidence="1 2">
    <name type="scientific">[Candida] railenensis</name>
    <dbReference type="NCBI Taxonomy" id="45579"/>
    <lineage>
        <taxon>Eukaryota</taxon>
        <taxon>Fungi</taxon>
        <taxon>Dikarya</taxon>
        <taxon>Ascomycota</taxon>
        <taxon>Saccharomycotina</taxon>
        <taxon>Pichiomycetes</taxon>
        <taxon>Debaryomycetaceae</taxon>
        <taxon>Kurtzmaniella</taxon>
    </lineage>
</organism>
<evidence type="ECO:0008006" key="3">
    <source>
        <dbReference type="Google" id="ProtNLM"/>
    </source>
</evidence>
<name>A0A9P0VZH6_9ASCO</name>
<keyword evidence="2" id="KW-1185">Reference proteome</keyword>
<dbReference type="PANTHER" id="PTHR48420:SF1">
    <property type="entry name" value="NON-HAEM DIOXYGENASE N-TERMINAL DOMAIN-CONTAINING PROTEIN"/>
    <property type="match status" value="1"/>
</dbReference>
<dbReference type="Proteomes" id="UP000837801">
    <property type="component" value="Unassembled WGS sequence"/>
</dbReference>
<protein>
    <recommendedName>
        <fullName evidence="3">Clavaminate synthase-like protein</fullName>
    </recommendedName>
</protein>
<evidence type="ECO:0000313" key="1">
    <source>
        <dbReference type="EMBL" id="CAH2353547.1"/>
    </source>
</evidence>
<gene>
    <name evidence="1" type="ORF">CLIB1423_11S02212</name>
</gene>
<reference evidence="1" key="1">
    <citation type="submission" date="2022-03" db="EMBL/GenBank/DDBJ databases">
        <authorList>
            <person name="Legras J.-L."/>
            <person name="Devillers H."/>
            <person name="Grondin C."/>
        </authorList>
    </citation>
    <scope>NUCLEOTIDE SEQUENCE</scope>
    <source>
        <strain evidence="1">CLIB 1423</strain>
    </source>
</reference>
<proteinExistence type="predicted"/>
<dbReference type="EMBL" id="CAKXYY010000011">
    <property type="protein sequence ID" value="CAH2353547.1"/>
    <property type="molecule type" value="Genomic_DNA"/>
</dbReference>
<accession>A0A9P0VZH6</accession>
<dbReference type="Gene3D" id="2.60.120.330">
    <property type="entry name" value="B-lactam Antibiotic, Isopenicillin N Synthase, Chain"/>
    <property type="match status" value="1"/>
</dbReference>
<dbReference type="OrthoDB" id="438224at2759"/>
<dbReference type="SUPFAM" id="SSF51197">
    <property type="entry name" value="Clavaminate synthase-like"/>
    <property type="match status" value="1"/>
</dbReference>
<dbReference type="AlphaFoldDB" id="A0A9P0VZH6"/>